<reference evidence="1 2" key="1">
    <citation type="submission" date="2019-07" db="EMBL/GenBank/DDBJ databases">
        <title>Rufibacter sp. nov., isolated from lake sediment.</title>
        <authorList>
            <person name="Qu J.-H."/>
        </authorList>
    </citation>
    <scope>NUCLEOTIDE SEQUENCE [LARGE SCALE GENOMIC DNA]</scope>
    <source>
        <strain evidence="1 2">NBS58-1</strain>
    </source>
</reference>
<dbReference type="Gene3D" id="3.40.50.1000">
    <property type="entry name" value="HAD superfamily/HAD-like"/>
    <property type="match status" value="1"/>
</dbReference>
<dbReference type="InterPro" id="IPR000150">
    <property type="entry name" value="Cof"/>
</dbReference>
<proteinExistence type="predicted"/>
<name>A0A5B6TBG8_9BACT</name>
<dbReference type="CDD" id="cd07516">
    <property type="entry name" value="HAD_Pase"/>
    <property type="match status" value="1"/>
</dbReference>
<dbReference type="AlphaFoldDB" id="A0A5B6TBG8"/>
<dbReference type="OrthoDB" id="9814970at2"/>
<protein>
    <submittedName>
        <fullName evidence="1">HAD family phosphatase</fullName>
    </submittedName>
</protein>
<dbReference type="Proteomes" id="UP000324133">
    <property type="component" value="Unassembled WGS sequence"/>
</dbReference>
<evidence type="ECO:0000313" key="2">
    <source>
        <dbReference type="Proteomes" id="UP000324133"/>
    </source>
</evidence>
<dbReference type="GO" id="GO:0000287">
    <property type="term" value="F:magnesium ion binding"/>
    <property type="evidence" value="ECO:0007669"/>
    <property type="project" value="TreeGrafter"/>
</dbReference>
<dbReference type="SFLD" id="SFLDS00003">
    <property type="entry name" value="Haloacid_Dehalogenase"/>
    <property type="match status" value="1"/>
</dbReference>
<dbReference type="SFLD" id="SFLDG01140">
    <property type="entry name" value="C2.B:_Phosphomannomutase_and_P"/>
    <property type="match status" value="1"/>
</dbReference>
<organism evidence="1 2">
    <name type="scientific">Rufibacter hautae</name>
    <dbReference type="NCBI Taxonomy" id="2595005"/>
    <lineage>
        <taxon>Bacteria</taxon>
        <taxon>Pseudomonadati</taxon>
        <taxon>Bacteroidota</taxon>
        <taxon>Cytophagia</taxon>
        <taxon>Cytophagales</taxon>
        <taxon>Hymenobacteraceae</taxon>
        <taxon>Rufibacter</taxon>
    </lineage>
</organism>
<accession>A0A5B6TBG8</accession>
<dbReference type="EMBL" id="VKKY01000003">
    <property type="protein sequence ID" value="KAA3436364.1"/>
    <property type="molecule type" value="Genomic_DNA"/>
</dbReference>
<dbReference type="GO" id="GO:0005829">
    <property type="term" value="C:cytosol"/>
    <property type="evidence" value="ECO:0007669"/>
    <property type="project" value="TreeGrafter"/>
</dbReference>
<dbReference type="NCBIfam" id="TIGR00099">
    <property type="entry name" value="Cof-subfamily"/>
    <property type="match status" value="1"/>
</dbReference>
<keyword evidence="2" id="KW-1185">Reference proteome</keyword>
<dbReference type="InterPro" id="IPR006379">
    <property type="entry name" value="HAD-SF_hydro_IIB"/>
</dbReference>
<dbReference type="RefSeq" id="WP_149092307.1">
    <property type="nucleotide sequence ID" value="NZ_VKKY01000003.1"/>
</dbReference>
<dbReference type="NCBIfam" id="TIGR01484">
    <property type="entry name" value="HAD-SF-IIB"/>
    <property type="match status" value="1"/>
</dbReference>
<comment type="caution">
    <text evidence="1">The sequence shown here is derived from an EMBL/GenBank/DDBJ whole genome shotgun (WGS) entry which is preliminary data.</text>
</comment>
<dbReference type="SUPFAM" id="SSF56784">
    <property type="entry name" value="HAD-like"/>
    <property type="match status" value="1"/>
</dbReference>
<sequence length="277" mass="30849">MNIRAICTDIDGTLLNKDRELSQKTIDTIQRLDKNLPFIMASARMPSAVRHLQEQLGILHHPMICFNGGYVLLYDDSTQEPRVLDTVQIPASVCLEIAELAAQGTNINVSLYQNDDWHAPQDDQWTQREIRHTKVTPTISSTQEVLQTWQAASTGAHKVMCMGEAEEIQKLWEALEPRFGKQLHIYRSNDRYLEIAPKTISKATALKLLLKNHYDFGMESVMAFGDNYNDVEMLGAVGLGIAVGNARPEAKAAAKEVTAPSIEDGVALAIEKHLLQA</sequence>
<dbReference type="Gene3D" id="3.30.1240.10">
    <property type="match status" value="1"/>
</dbReference>
<dbReference type="PANTHER" id="PTHR10000:SF8">
    <property type="entry name" value="HAD SUPERFAMILY HYDROLASE-LIKE, TYPE 3"/>
    <property type="match status" value="1"/>
</dbReference>
<dbReference type="InterPro" id="IPR036412">
    <property type="entry name" value="HAD-like_sf"/>
</dbReference>
<evidence type="ECO:0000313" key="1">
    <source>
        <dbReference type="EMBL" id="KAA3436364.1"/>
    </source>
</evidence>
<dbReference type="GO" id="GO:0016791">
    <property type="term" value="F:phosphatase activity"/>
    <property type="evidence" value="ECO:0007669"/>
    <property type="project" value="TreeGrafter"/>
</dbReference>
<dbReference type="InterPro" id="IPR023214">
    <property type="entry name" value="HAD_sf"/>
</dbReference>
<dbReference type="Pfam" id="PF08282">
    <property type="entry name" value="Hydrolase_3"/>
    <property type="match status" value="1"/>
</dbReference>
<gene>
    <name evidence="1" type="ORF">FOA19_18380</name>
</gene>
<dbReference type="PANTHER" id="PTHR10000">
    <property type="entry name" value="PHOSPHOSERINE PHOSPHATASE"/>
    <property type="match status" value="1"/>
</dbReference>
<dbReference type="PROSITE" id="PS01228">
    <property type="entry name" value="COF_1"/>
    <property type="match status" value="1"/>
</dbReference>